<name>A0A085NIL9_9BILA</name>
<sequence>MSMLCFVSICIEKKQLTCEVIAAVFRNRLLIALCTNELISFSELSLPLYIKLLRALVSKFPRFFWTQVFGTDCRKELYFMTFLAKPQPAFSSQPKSDFHI</sequence>
<dbReference type="AlphaFoldDB" id="A0A085NIL9"/>
<reference evidence="1" key="1">
    <citation type="journal article" date="2014" name="Nat. Genet.">
        <title>Genome and transcriptome of the porcine whipworm Trichuris suis.</title>
        <authorList>
            <person name="Jex A.R."/>
            <person name="Nejsum P."/>
            <person name="Schwarz E.M."/>
            <person name="Hu L."/>
            <person name="Young N.D."/>
            <person name="Hall R.S."/>
            <person name="Korhonen P.K."/>
            <person name="Liao S."/>
            <person name="Thamsborg S."/>
            <person name="Xia J."/>
            <person name="Xu P."/>
            <person name="Wang S."/>
            <person name="Scheerlinck J.P."/>
            <person name="Hofmann A."/>
            <person name="Sternberg P.W."/>
            <person name="Wang J."/>
            <person name="Gasser R.B."/>
        </authorList>
    </citation>
    <scope>NUCLEOTIDE SEQUENCE [LARGE SCALE GENOMIC DNA]</scope>
    <source>
        <strain evidence="1">DCEP-RM93F</strain>
    </source>
</reference>
<evidence type="ECO:0000313" key="1">
    <source>
        <dbReference type="EMBL" id="KFD69315.1"/>
    </source>
</evidence>
<dbReference type="EMBL" id="KL367496">
    <property type="protein sequence ID" value="KFD69315.1"/>
    <property type="molecule type" value="Genomic_DNA"/>
</dbReference>
<proteinExistence type="predicted"/>
<dbReference type="Proteomes" id="UP000030758">
    <property type="component" value="Unassembled WGS sequence"/>
</dbReference>
<accession>A0A085NIL9</accession>
<protein>
    <submittedName>
        <fullName evidence="1">Uncharacterized protein</fullName>
    </submittedName>
</protein>
<gene>
    <name evidence="1" type="ORF">M514_18464</name>
</gene>
<organism evidence="1">
    <name type="scientific">Trichuris suis</name>
    <name type="common">pig whipworm</name>
    <dbReference type="NCBI Taxonomy" id="68888"/>
    <lineage>
        <taxon>Eukaryota</taxon>
        <taxon>Metazoa</taxon>
        <taxon>Ecdysozoa</taxon>
        <taxon>Nematoda</taxon>
        <taxon>Enoplea</taxon>
        <taxon>Dorylaimia</taxon>
        <taxon>Trichinellida</taxon>
        <taxon>Trichuridae</taxon>
        <taxon>Trichuris</taxon>
    </lineage>
</organism>